<comment type="caution">
    <text evidence="2">The sequence shown here is derived from an EMBL/GenBank/DDBJ whole genome shotgun (WGS) entry which is preliminary data.</text>
</comment>
<evidence type="ECO:0000256" key="1">
    <source>
        <dbReference type="SAM" id="Phobius"/>
    </source>
</evidence>
<feature type="transmembrane region" description="Helical" evidence="1">
    <location>
        <begin position="42"/>
        <end position="63"/>
    </location>
</feature>
<feature type="transmembrane region" description="Helical" evidence="1">
    <location>
        <begin position="141"/>
        <end position="165"/>
    </location>
</feature>
<sequence>MSQVKRVVVAAVCAALGIVLPMLFHAVPGAGNVWLPMHVPVMISGLVAGPASGLATGLLAPVLSSLATGMPAAPILPSMTCELAVYGLVSGLLSAHVRTGALARDLYVSLVGAMLVGRLVGGALQALIFSAGSYSLAAWGAGYFLTGLPGIALQLVVVVPIVVALERAGLVPARYPAR</sequence>
<proteinExistence type="predicted"/>
<dbReference type="GO" id="GO:0022857">
    <property type="term" value="F:transmembrane transporter activity"/>
    <property type="evidence" value="ECO:0007669"/>
    <property type="project" value="InterPro"/>
</dbReference>
<keyword evidence="1" id="KW-1133">Transmembrane helix</keyword>
<gene>
    <name evidence="2" type="ORF">IAA19_04410</name>
</gene>
<dbReference type="Proteomes" id="UP000824062">
    <property type="component" value="Unassembled WGS sequence"/>
</dbReference>
<feature type="transmembrane region" description="Helical" evidence="1">
    <location>
        <begin position="107"/>
        <end position="129"/>
    </location>
</feature>
<accession>A0A9D2EYC0</accession>
<dbReference type="Gene3D" id="1.10.1760.20">
    <property type="match status" value="1"/>
</dbReference>
<keyword evidence="1" id="KW-0812">Transmembrane</keyword>
<name>A0A9D2EYC0_9ACTN</name>
<dbReference type="AlphaFoldDB" id="A0A9D2EYC0"/>
<reference evidence="2" key="1">
    <citation type="journal article" date="2021" name="PeerJ">
        <title>Extensive microbial diversity within the chicken gut microbiome revealed by metagenomics and culture.</title>
        <authorList>
            <person name="Gilroy R."/>
            <person name="Ravi A."/>
            <person name="Getino M."/>
            <person name="Pursley I."/>
            <person name="Horton D.L."/>
            <person name="Alikhan N.F."/>
            <person name="Baker D."/>
            <person name="Gharbi K."/>
            <person name="Hall N."/>
            <person name="Watson M."/>
            <person name="Adriaenssens E.M."/>
            <person name="Foster-Nyarko E."/>
            <person name="Jarju S."/>
            <person name="Secka A."/>
            <person name="Antonio M."/>
            <person name="Oren A."/>
            <person name="Chaudhuri R.R."/>
            <person name="La Ragione R."/>
            <person name="Hildebrand F."/>
            <person name="Pallen M.J."/>
        </authorList>
    </citation>
    <scope>NUCLEOTIDE SEQUENCE</scope>
    <source>
        <strain evidence="2">ChiHjej12B11-14209</strain>
    </source>
</reference>
<dbReference type="Pfam" id="PF12822">
    <property type="entry name" value="ECF_trnsprt"/>
    <property type="match status" value="1"/>
</dbReference>
<protein>
    <submittedName>
        <fullName evidence="2">ECF transporter S component</fullName>
    </submittedName>
</protein>
<dbReference type="EMBL" id="DXBM01000039">
    <property type="protein sequence ID" value="HIZ46243.1"/>
    <property type="molecule type" value="Genomic_DNA"/>
</dbReference>
<evidence type="ECO:0000313" key="2">
    <source>
        <dbReference type="EMBL" id="HIZ46243.1"/>
    </source>
</evidence>
<reference evidence="2" key="2">
    <citation type="submission" date="2021-04" db="EMBL/GenBank/DDBJ databases">
        <authorList>
            <person name="Gilroy R."/>
        </authorList>
    </citation>
    <scope>NUCLEOTIDE SEQUENCE</scope>
    <source>
        <strain evidence="2">ChiHjej12B11-14209</strain>
    </source>
</reference>
<dbReference type="InterPro" id="IPR024529">
    <property type="entry name" value="ECF_trnsprt_substrate-spec"/>
</dbReference>
<evidence type="ECO:0000313" key="3">
    <source>
        <dbReference type="Proteomes" id="UP000824062"/>
    </source>
</evidence>
<keyword evidence="1" id="KW-0472">Membrane</keyword>
<organism evidence="2 3">
    <name type="scientific">Candidatus Olsenella pullistercoris</name>
    <dbReference type="NCBI Taxonomy" id="2838712"/>
    <lineage>
        <taxon>Bacteria</taxon>
        <taxon>Bacillati</taxon>
        <taxon>Actinomycetota</taxon>
        <taxon>Coriobacteriia</taxon>
        <taxon>Coriobacteriales</taxon>
        <taxon>Atopobiaceae</taxon>
        <taxon>Olsenella</taxon>
    </lineage>
</organism>